<evidence type="ECO:0000256" key="5">
    <source>
        <dbReference type="ARBA" id="ARBA00023274"/>
    </source>
</evidence>
<comment type="similarity">
    <text evidence="1 6 7">Belongs to the universal ribosomal protein uL23 family.</text>
</comment>
<dbReference type="GO" id="GO:1990904">
    <property type="term" value="C:ribonucleoprotein complex"/>
    <property type="evidence" value="ECO:0007669"/>
    <property type="project" value="UniProtKB-KW"/>
</dbReference>
<comment type="subunit">
    <text evidence="6">Part of the 50S ribosomal subunit.</text>
</comment>
<dbReference type="GO" id="GO:0003735">
    <property type="term" value="F:structural constituent of ribosome"/>
    <property type="evidence" value="ECO:0007669"/>
    <property type="project" value="InterPro"/>
</dbReference>
<evidence type="ECO:0000256" key="3">
    <source>
        <dbReference type="ARBA" id="ARBA00022884"/>
    </source>
</evidence>
<organism evidence="8">
    <name type="scientific">Hymenophyllum holochilum</name>
    <dbReference type="NCBI Taxonomy" id="2137820"/>
    <lineage>
        <taxon>Eukaryota</taxon>
        <taxon>Viridiplantae</taxon>
        <taxon>Streptophyta</taxon>
        <taxon>Embryophyta</taxon>
        <taxon>Tracheophyta</taxon>
        <taxon>Polypodiopsida</taxon>
        <taxon>Polypodiidae</taxon>
        <taxon>Hymenophyllales</taxon>
        <taxon>Hymenophyllaceae</taxon>
        <taxon>Hymenophylloideae</taxon>
        <taxon>Hymenophyllum</taxon>
    </lineage>
</organism>
<dbReference type="SUPFAM" id="SSF54189">
    <property type="entry name" value="Ribosomal proteins S24e, L23 and L15e"/>
    <property type="match status" value="1"/>
</dbReference>
<dbReference type="HAMAP" id="MF_01369_B">
    <property type="entry name" value="Ribosomal_uL23_B"/>
    <property type="match status" value="1"/>
</dbReference>
<protein>
    <recommendedName>
        <fullName evidence="6">Large ribosomal subunit protein uL23c</fullName>
    </recommendedName>
</protein>
<keyword evidence="5 6" id="KW-0687">Ribonucleoprotein</keyword>
<evidence type="ECO:0000256" key="6">
    <source>
        <dbReference type="HAMAP-Rule" id="MF_01369"/>
    </source>
</evidence>
<dbReference type="GeneID" id="38333096"/>
<comment type="subcellular location">
    <subcellularLocation>
        <location evidence="6">Plastid</location>
        <location evidence="6">Chloroplast</location>
    </subcellularLocation>
</comment>
<dbReference type="GO" id="GO:0006412">
    <property type="term" value="P:translation"/>
    <property type="evidence" value="ECO:0007669"/>
    <property type="project" value="UniProtKB-UniRule"/>
</dbReference>
<evidence type="ECO:0000256" key="2">
    <source>
        <dbReference type="ARBA" id="ARBA00022730"/>
    </source>
</evidence>
<reference evidence="8" key="1">
    <citation type="journal article" date="2018" name="Am. J. Bot.">
        <title>Order-level fern plastome phylogenomics: new insights from Hymenophyllales.</title>
        <authorList>
            <person name="Kuo L.Y."/>
            <person name="Qi X."/>
            <person name="Ma H."/>
            <person name="Li F.W."/>
        </authorList>
    </citation>
    <scope>NUCLEOTIDE SEQUENCE</scope>
</reference>
<keyword evidence="8" id="KW-0150">Chloroplast</keyword>
<accession>A0A385KP54</accession>
<dbReference type="AlphaFoldDB" id="A0A385KP54"/>
<dbReference type="PROSITE" id="PS00050">
    <property type="entry name" value="RIBOSOMAL_L23"/>
    <property type="match status" value="1"/>
</dbReference>
<dbReference type="EMBL" id="MH265124">
    <property type="protein sequence ID" value="AXZ97020.1"/>
    <property type="molecule type" value="Genomic_DNA"/>
</dbReference>
<keyword evidence="3 6" id="KW-0694">RNA-binding</keyword>
<sequence length="93" mass="11255">MNILKNQVLTEKTIRLLQRNQYTFDVIIRSNKTEIKSWIEQFFNVRIKGMNSHRLPNKKKRRGKTFKYSGHSKNKRMIITLKKNYSIPLFLNE</sequence>
<evidence type="ECO:0000256" key="1">
    <source>
        <dbReference type="ARBA" id="ARBA00006700"/>
    </source>
</evidence>
<name>A0A385KP54_9MONI</name>
<evidence type="ECO:0000313" key="8">
    <source>
        <dbReference type="EMBL" id="AXZ97020.1"/>
    </source>
</evidence>
<dbReference type="Pfam" id="PF00276">
    <property type="entry name" value="Ribosomal_L23"/>
    <property type="match status" value="1"/>
</dbReference>
<dbReference type="InterPro" id="IPR001014">
    <property type="entry name" value="Ribosomal_uL23_CS"/>
</dbReference>
<comment type="function">
    <text evidence="6">Binds to 23S rRNA.</text>
</comment>
<evidence type="ECO:0000256" key="4">
    <source>
        <dbReference type="ARBA" id="ARBA00022980"/>
    </source>
</evidence>
<keyword evidence="4 6" id="KW-0689">Ribosomal protein</keyword>
<gene>
    <name evidence="6 8" type="primary">rpl23</name>
</gene>
<dbReference type="InterPro" id="IPR013025">
    <property type="entry name" value="Ribosomal_uL23-like"/>
</dbReference>
<dbReference type="InterPro" id="IPR012678">
    <property type="entry name" value="Ribosomal_uL23/eL15/eS24_sf"/>
</dbReference>
<geneLocation type="chloroplast" evidence="8"/>
<keyword evidence="2 6" id="KW-0699">rRNA-binding</keyword>
<dbReference type="GO" id="GO:0005840">
    <property type="term" value="C:ribosome"/>
    <property type="evidence" value="ECO:0007669"/>
    <property type="project" value="UniProtKB-KW"/>
</dbReference>
<dbReference type="InterPro" id="IPR012677">
    <property type="entry name" value="Nucleotide-bd_a/b_plait_sf"/>
</dbReference>
<dbReference type="Gene3D" id="3.30.70.330">
    <property type="match status" value="1"/>
</dbReference>
<dbReference type="RefSeq" id="YP_009531916.1">
    <property type="nucleotide sequence ID" value="NC_039753.1"/>
</dbReference>
<keyword evidence="8" id="KW-0934">Plastid</keyword>
<dbReference type="PANTHER" id="PTHR11620">
    <property type="entry name" value="60S RIBOSOMAL PROTEIN L23A"/>
    <property type="match status" value="1"/>
</dbReference>
<dbReference type="GO" id="GO:0009507">
    <property type="term" value="C:chloroplast"/>
    <property type="evidence" value="ECO:0007669"/>
    <property type="project" value="UniProtKB-SubCell"/>
</dbReference>
<proteinExistence type="inferred from homology"/>
<dbReference type="GO" id="GO:0019843">
    <property type="term" value="F:rRNA binding"/>
    <property type="evidence" value="ECO:0007669"/>
    <property type="project" value="UniProtKB-UniRule"/>
</dbReference>
<evidence type="ECO:0000256" key="7">
    <source>
        <dbReference type="RuleBase" id="RU003934"/>
    </source>
</evidence>